<dbReference type="GeneID" id="40310636"/>
<dbReference type="VEuPathDB" id="ToxoDB:BESB_057070"/>
<dbReference type="OrthoDB" id="333222at2759"/>
<feature type="compositionally biased region" description="Basic and acidic residues" evidence="1">
    <location>
        <begin position="492"/>
        <end position="506"/>
    </location>
</feature>
<dbReference type="AlphaFoldDB" id="A0A2A9MJA9"/>
<feature type="region of interest" description="Disordered" evidence="1">
    <location>
        <begin position="1"/>
        <end position="110"/>
    </location>
</feature>
<proteinExistence type="predicted"/>
<feature type="compositionally biased region" description="Basic residues" evidence="1">
    <location>
        <begin position="187"/>
        <end position="197"/>
    </location>
</feature>
<dbReference type="RefSeq" id="XP_029220065.1">
    <property type="nucleotide sequence ID" value="XM_029364142.1"/>
</dbReference>
<feature type="compositionally biased region" description="Basic residues" evidence="1">
    <location>
        <begin position="20"/>
        <end position="42"/>
    </location>
</feature>
<feature type="region of interest" description="Disordered" evidence="1">
    <location>
        <begin position="420"/>
        <end position="472"/>
    </location>
</feature>
<protein>
    <submittedName>
        <fullName evidence="2">Uncharacterized protein</fullName>
    </submittedName>
</protein>
<feature type="compositionally biased region" description="Acidic residues" evidence="1">
    <location>
        <begin position="239"/>
        <end position="255"/>
    </location>
</feature>
<dbReference type="KEGG" id="bbes:BESB_057070"/>
<feature type="compositionally biased region" description="Basic and acidic residues" evidence="1">
    <location>
        <begin position="155"/>
        <end position="167"/>
    </location>
</feature>
<comment type="caution">
    <text evidence="2">The sequence shown here is derived from an EMBL/GenBank/DDBJ whole genome shotgun (WGS) entry which is preliminary data.</text>
</comment>
<evidence type="ECO:0000256" key="1">
    <source>
        <dbReference type="SAM" id="MobiDB-lite"/>
    </source>
</evidence>
<keyword evidence="3" id="KW-1185">Reference proteome</keyword>
<feature type="compositionally biased region" description="Basic and acidic residues" evidence="1">
    <location>
        <begin position="355"/>
        <end position="383"/>
    </location>
</feature>
<sequence>MSPKKAGKQGRGSAPSSQQRGRRGGKAAFSRKKGQRRTKVQSRRANVTAASFMERARQELARYNVPPKKMKKSAAKAGNGAQPGKRGVKNALPTGGRPTHLLPVRPSGQDEVGVKELWASLRAFDEENRQVERERVEKRRRREARQQIASGCGPAEEKSRAMERAAADGKAAAAIEERDLATMTRSERRKMRLRRQKMASEQRERAERPPANPEDGDAKKAGKGKALAREEVERQREAVEEDSEPNDSLEGGDDELALRVNGGKGEQDRKRKRVCREVHDEDEPDSVRVRVKKSVVPRVNSETVKSASEGEKKVRPGKCPVMRRKGESFASFSKRVDAWTRESLRTSSSSAPAGEKVKGKVKEDVAAEAERGSQSRTSAREELAESLTPAAPAASRPAFGEVVDRPPELRRFNDAFARFKAKTDASRPRVSAAADNGAKWTKKGMSADATSAGGRGDADEEDSTRGGEAPEAYVQQVRAAYVALKQAKRHAKFEGKKGTAGKRESEGTQETSYTRPGWVSSAASLHDSQWIGVGRYRPLEQ</sequence>
<feature type="compositionally biased region" description="Basic and acidic residues" evidence="1">
    <location>
        <begin position="334"/>
        <end position="344"/>
    </location>
</feature>
<feature type="region of interest" description="Disordered" evidence="1">
    <location>
        <begin position="490"/>
        <end position="521"/>
    </location>
</feature>
<feature type="compositionally biased region" description="Basic and acidic residues" evidence="1">
    <location>
        <begin position="227"/>
        <end position="238"/>
    </location>
</feature>
<gene>
    <name evidence="2" type="ORF">BESB_057070</name>
</gene>
<dbReference type="EMBL" id="NWUJ01000004">
    <property type="protein sequence ID" value="PFH36056.1"/>
    <property type="molecule type" value="Genomic_DNA"/>
</dbReference>
<evidence type="ECO:0000313" key="2">
    <source>
        <dbReference type="EMBL" id="PFH36056.1"/>
    </source>
</evidence>
<organism evidence="2 3">
    <name type="scientific">Besnoitia besnoiti</name>
    <name type="common">Apicomplexan protozoan</name>
    <dbReference type="NCBI Taxonomy" id="94643"/>
    <lineage>
        <taxon>Eukaryota</taxon>
        <taxon>Sar</taxon>
        <taxon>Alveolata</taxon>
        <taxon>Apicomplexa</taxon>
        <taxon>Conoidasida</taxon>
        <taxon>Coccidia</taxon>
        <taxon>Eucoccidiorida</taxon>
        <taxon>Eimeriorina</taxon>
        <taxon>Sarcocystidae</taxon>
        <taxon>Besnoitia</taxon>
    </lineage>
</organism>
<feature type="compositionally biased region" description="Basic and acidic residues" evidence="1">
    <location>
        <begin position="198"/>
        <end position="208"/>
    </location>
</feature>
<feature type="compositionally biased region" description="Basic and acidic residues" evidence="1">
    <location>
        <begin position="265"/>
        <end position="279"/>
    </location>
</feature>
<feature type="region of interest" description="Disordered" evidence="1">
    <location>
        <begin position="129"/>
        <end position="407"/>
    </location>
</feature>
<dbReference type="Proteomes" id="UP000224006">
    <property type="component" value="Chromosome IV"/>
</dbReference>
<evidence type="ECO:0000313" key="3">
    <source>
        <dbReference type="Proteomes" id="UP000224006"/>
    </source>
</evidence>
<accession>A0A2A9MJA9</accession>
<reference evidence="2 3" key="1">
    <citation type="submission" date="2017-09" db="EMBL/GenBank/DDBJ databases">
        <title>Genome sequencing of Besnoitia besnoiti strain Bb-Ger1.</title>
        <authorList>
            <person name="Schares G."/>
            <person name="Venepally P."/>
            <person name="Lorenzi H.A."/>
        </authorList>
    </citation>
    <scope>NUCLEOTIDE SEQUENCE [LARGE SCALE GENOMIC DNA]</scope>
    <source>
        <strain evidence="2 3">Bb-Ger1</strain>
    </source>
</reference>
<name>A0A2A9MJA9_BESBE</name>